<feature type="compositionally biased region" description="Low complexity" evidence="9">
    <location>
        <begin position="194"/>
        <end position="208"/>
    </location>
</feature>
<dbReference type="InterPro" id="IPR024882">
    <property type="entry name" value="NUP58/p45/49"/>
</dbReference>
<dbReference type="InterPro" id="IPR025574">
    <property type="entry name" value="Nucleoporin_FG_rpt"/>
</dbReference>
<reference evidence="10 11" key="1">
    <citation type="journal article" date="2012" name="Eukaryot. Cell">
        <title>Draft genome sequence of CBS 2479, the standard type strain of Trichosporon asahii.</title>
        <authorList>
            <person name="Yang R.Y."/>
            <person name="Li H.T."/>
            <person name="Zhu H."/>
            <person name="Zhou G.P."/>
            <person name="Wang M."/>
            <person name="Wang L."/>
        </authorList>
    </citation>
    <scope>NUCLEOTIDE SEQUENCE [LARGE SCALE GENOMIC DNA]</scope>
    <source>
        <strain evidence="11">ATCC 90039 / CBS 2479 / JCM 2466 / KCTC 7840 / NCYC 2677 / UAMH 7654</strain>
    </source>
</reference>
<dbReference type="Pfam" id="PF13634">
    <property type="entry name" value="Nucleoporin_FG"/>
    <property type="match status" value="2"/>
</dbReference>
<dbReference type="GO" id="GO:0008139">
    <property type="term" value="F:nuclear localization sequence binding"/>
    <property type="evidence" value="ECO:0007669"/>
    <property type="project" value="InterPro"/>
</dbReference>
<dbReference type="Proteomes" id="UP000002748">
    <property type="component" value="Unassembled WGS sequence"/>
</dbReference>
<dbReference type="RefSeq" id="XP_014180958.1">
    <property type="nucleotide sequence ID" value="XM_014325483.1"/>
</dbReference>
<comment type="caution">
    <text evidence="10">The sequence shown here is derived from an EMBL/GenBank/DDBJ whole genome shotgun (WGS) entry which is preliminary data.</text>
</comment>
<name>J5T7X7_TRIAS</name>
<dbReference type="PANTHER" id="PTHR13437">
    <property type="entry name" value="NUCLEOPORIN P58/P45 NUCLEOPORIN-LIKE PROTEIN 1"/>
    <property type="match status" value="1"/>
</dbReference>
<keyword evidence="8" id="KW-0175">Coiled coil</keyword>
<evidence type="ECO:0000256" key="7">
    <source>
        <dbReference type="ARBA" id="ARBA00023242"/>
    </source>
</evidence>
<feature type="region of interest" description="Disordered" evidence="9">
    <location>
        <begin position="152"/>
        <end position="401"/>
    </location>
</feature>
<dbReference type="GO" id="GO:0051028">
    <property type="term" value="P:mRNA transport"/>
    <property type="evidence" value="ECO:0007669"/>
    <property type="project" value="UniProtKB-KW"/>
</dbReference>
<protein>
    <recommendedName>
        <fullName evidence="12">Nucleoporin NSP1-like C-terminal domain-containing protein</fullName>
    </recommendedName>
</protein>
<gene>
    <name evidence="10" type="ORF">A1Q1_01208</name>
</gene>
<keyword evidence="6" id="KW-0906">Nuclear pore complex</keyword>
<evidence type="ECO:0000313" key="11">
    <source>
        <dbReference type="Proteomes" id="UP000002748"/>
    </source>
</evidence>
<comment type="subcellular location">
    <subcellularLocation>
        <location evidence="1">Nucleus</location>
        <location evidence="1">Nuclear pore complex</location>
    </subcellularLocation>
</comment>
<dbReference type="PANTHER" id="PTHR13437:SF2">
    <property type="entry name" value="NUCLEOPORIN P58_P45"/>
    <property type="match status" value="1"/>
</dbReference>
<keyword evidence="4" id="KW-0653">Protein transport</keyword>
<accession>J5T7X7</accession>
<feature type="coiled-coil region" evidence="8">
    <location>
        <begin position="458"/>
        <end position="489"/>
    </location>
</feature>
<dbReference type="Gene3D" id="6.10.140.1350">
    <property type="match status" value="1"/>
</dbReference>
<dbReference type="GO" id="GO:0017056">
    <property type="term" value="F:structural constituent of nuclear pore"/>
    <property type="evidence" value="ECO:0007669"/>
    <property type="project" value="InterPro"/>
</dbReference>
<keyword evidence="3" id="KW-0509">mRNA transport</keyword>
<dbReference type="GeneID" id="25984722"/>
<evidence type="ECO:0000256" key="8">
    <source>
        <dbReference type="SAM" id="Coils"/>
    </source>
</evidence>
<evidence type="ECO:0000256" key="1">
    <source>
        <dbReference type="ARBA" id="ARBA00004567"/>
    </source>
</evidence>
<feature type="compositionally biased region" description="Polar residues" evidence="9">
    <location>
        <begin position="246"/>
        <end position="269"/>
    </location>
</feature>
<keyword evidence="2" id="KW-0813">Transport</keyword>
<keyword evidence="7" id="KW-0539">Nucleus</keyword>
<dbReference type="GO" id="GO:0015031">
    <property type="term" value="P:protein transport"/>
    <property type="evidence" value="ECO:0007669"/>
    <property type="project" value="UniProtKB-KW"/>
</dbReference>
<dbReference type="HOGENOM" id="CLU_448479_0_0_1"/>
<evidence type="ECO:0000256" key="2">
    <source>
        <dbReference type="ARBA" id="ARBA00022448"/>
    </source>
</evidence>
<dbReference type="OrthoDB" id="2538017at2759"/>
<sequence length="609" mass="63392">MADDDDWVKELKEHQERQAKIDAQFEADVAAIKRGELTFETLAAQAFAGWDSASDSTASPLKSAFGAGSVFDSAAKEKRGLDEPAEKGRSNLTGFGAFSGAASPFAKKEGIGLGAFGSMSSAKPRLPALGGFGSTGLGLKAAIKFIHGNTAASPPDKTADGNSFNKPAGGGLFGQASTSTPAASTGTSFGGFGQQAQQSTTQPAASSGGLFGGFGQQNNAATTNTASTGGLFGQKPAAPATGGLFGQQQQSTTQPATGGLFGQQNQQPPAATGGLFGQQSQAKPAGGLFGQQSTTTPATGGLFGQQTQQQPATGGLFGQQSQAAKPAGGLFGQQSTTTPATGGLFGQPQQQQQQQQGGLFASQQPQQNSLFNKPAGGLLGNSTSFQQPQQQSGISKTAKFSDLPEGAQKVIEQMDAFFKDQRHVGQTIDAEPIGRAIWQTSSDIKVAHDEAAAIAQGLDALKHSLERLAAKVQAQAADLQKLLETWEAAKPADARHPGVRPVAHRDFPQEYFARVAAEEAERVTRYKRNIQLLSRAVVSLASDVESMTPQVVVQTIQNNQSAILALAAQLEGLEMRMNTLRANFTEHTNSMRDPFQVAREEKGLPLLAA</sequence>
<feature type="compositionally biased region" description="Low complexity" evidence="9">
    <location>
        <begin position="216"/>
        <end position="226"/>
    </location>
</feature>
<evidence type="ECO:0000256" key="4">
    <source>
        <dbReference type="ARBA" id="ARBA00022927"/>
    </source>
</evidence>
<evidence type="ECO:0000256" key="9">
    <source>
        <dbReference type="SAM" id="MobiDB-lite"/>
    </source>
</evidence>
<evidence type="ECO:0000313" key="10">
    <source>
        <dbReference type="EMBL" id="EJT49651.1"/>
    </source>
</evidence>
<dbReference type="EMBL" id="ALBS01000162">
    <property type="protein sequence ID" value="EJT49651.1"/>
    <property type="molecule type" value="Genomic_DNA"/>
</dbReference>
<proteinExistence type="predicted"/>
<keyword evidence="5" id="KW-0811">Translocation</keyword>
<evidence type="ECO:0008006" key="12">
    <source>
        <dbReference type="Google" id="ProtNLM"/>
    </source>
</evidence>
<organism evidence="10 11">
    <name type="scientific">Trichosporon asahii var. asahii (strain ATCC 90039 / CBS 2479 / JCM 2466 / KCTC 7840 / NBRC 103889/ NCYC 2677 / UAMH 7654)</name>
    <name type="common">Yeast</name>
    <dbReference type="NCBI Taxonomy" id="1186058"/>
    <lineage>
        <taxon>Eukaryota</taxon>
        <taxon>Fungi</taxon>
        <taxon>Dikarya</taxon>
        <taxon>Basidiomycota</taxon>
        <taxon>Agaricomycotina</taxon>
        <taxon>Tremellomycetes</taxon>
        <taxon>Trichosporonales</taxon>
        <taxon>Trichosporonaceae</taxon>
        <taxon>Trichosporon</taxon>
    </lineage>
</organism>
<dbReference type="GO" id="GO:0005643">
    <property type="term" value="C:nuclear pore"/>
    <property type="evidence" value="ECO:0007669"/>
    <property type="project" value="UniProtKB-SubCell"/>
</dbReference>
<feature type="compositionally biased region" description="Low complexity" evidence="9">
    <location>
        <begin position="346"/>
        <end position="367"/>
    </location>
</feature>
<feature type="compositionally biased region" description="Low complexity" evidence="9">
    <location>
        <begin position="174"/>
        <end position="187"/>
    </location>
</feature>
<dbReference type="AlphaFoldDB" id="J5T7X7"/>
<feature type="compositionally biased region" description="Low complexity" evidence="9">
    <location>
        <begin position="304"/>
        <end position="314"/>
    </location>
</feature>
<feature type="compositionally biased region" description="Polar residues" evidence="9">
    <location>
        <begin position="380"/>
        <end position="395"/>
    </location>
</feature>
<dbReference type="VEuPathDB" id="FungiDB:A1Q1_01208"/>
<evidence type="ECO:0000256" key="6">
    <source>
        <dbReference type="ARBA" id="ARBA00023132"/>
    </source>
</evidence>
<evidence type="ECO:0000256" key="5">
    <source>
        <dbReference type="ARBA" id="ARBA00023010"/>
    </source>
</evidence>
<evidence type="ECO:0000256" key="3">
    <source>
        <dbReference type="ARBA" id="ARBA00022816"/>
    </source>
</evidence>
<dbReference type="KEGG" id="tasa:A1Q1_01208"/>